<evidence type="ECO:0000259" key="2">
    <source>
        <dbReference type="Pfam" id="PF18348"/>
    </source>
</evidence>
<feature type="region of interest" description="Disordered" evidence="1">
    <location>
        <begin position="1"/>
        <end position="40"/>
    </location>
</feature>
<reference evidence="4" key="1">
    <citation type="journal article" date="2019" name="Int. J. Syst. Evol. Microbiol.">
        <title>The Global Catalogue of Microorganisms (GCM) 10K type strain sequencing project: providing services to taxonomists for standard genome sequencing and annotation.</title>
        <authorList>
            <consortium name="The Broad Institute Genomics Platform"/>
            <consortium name="The Broad Institute Genome Sequencing Center for Infectious Disease"/>
            <person name="Wu L."/>
            <person name="Ma J."/>
        </authorList>
    </citation>
    <scope>NUCLEOTIDE SEQUENCE [LARGE SCALE GENOMIC DNA]</scope>
    <source>
        <strain evidence="4">JCM 17564</strain>
    </source>
</reference>
<evidence type="ECO:0000313" key="3">
    <source>
        <dbReference type="EMBL" id="GAA4026569.1"/>
    </source>
</evidence>
<gene>
    <name evidence="3" type="ORF">GCM10022281_01460</name>
</gene>
<dbReference type="Pfam" id="PF18348">
    <property type="entry name" value="SH3_16"/>
    <property type="match status" value="1"/>
</dbReference>
<dbReference type="RefSeq" id="WP_344695041.1">
    <property type="nucleotide sequence ID" value="NZ_BAABBR010000001.1"/>
</dbReference>
<dbReference type="Proteomes" id="UP001424459">
    <property type="component" value="Unassembled WGS sequence"/>
</dbReference>
<proteinExistence type="predicted"/>
<keyword evidence="4" id="KW-1185">Reference proteome</keyword>
<name>A0ABP7TIB0_9SPHN</name>
<dbReference type="InterPro" id="IPR041382">
    <property type="entry name" value="SH3_16"/>
</dbReference>
<sequence length="122" mass="12510">MATETPNAVPPSASSPTPTADVPPGGFPLAGPSSRPDPRTHAYRQDLADVALAGIVIASHYAVPLPATLGRDATLRAAPDANAEPVAELEAGTDLRLLDKSRGWAWGYAGDQVGYLPLSAIA</sequence>
<evidence type="ECO:0000256" key="1">
    <source>
        <dbReference type="SAM" id="MobiDB-lite"/>
    </source>
</evidence>
<organism evidence="3 4">
    <name type="scientific">Sphingomonas rosea</name>
    <dbReference type="NCBI Taxonomy" id="335605"/>
    <lineage>
        <taxon>Bacteria</taxon>
        <taxon>Pseudomonadati</taxon>
        <taxon>Pseudomonadota</taxon>
        <taxon>Alphaproteobacteria</taxon>
        <taxon>Sphingomonadales</taxon>
        <taxon>Sphingomonadaceae</taxon>
        <taxon>Sphingomonas</taxon>
    </lineage>
</organism>
<comment type="caution">
    <text evidence="3">The sequence shown here is derived from an EMBL/GenBank/DDBJ whole genome shotgun (WGS) entry which is preliminary data.</text>
</comment>
<feature type="compositionally biased region" description="Low complexity" evidence="1">
    <location>
        <begin position="1"/>
        <end position="24"/>
    </location>
</feature>
<dbReference type="EMBL" id="BAABBR010000001">
    <property type="protein sequence ID" value="GAA4026569.1"/>
    <property type="molecule type" value="Genomic_DNA"/>
</dbReference>
<accession>A0ABP7TIB0</accession>
<evidence type="ECO:0000313" key="4">
    <source>
        <dbReference type="Proteomes" id="UP001424459"/>
    </source>
</evidence>
<feature type="domain" description="Bacterial dipeptidyl-peptidase SH3" evidence="2">
    <location>
        <begin position="75"/>
        <end position="121"/>
    </location>
</feature>
<protein>
    <recommendedName>
        <fullName evidence="2">Bacterial dipeptidyl-peptidase SH3 domain-containing protein</fullName>
    </recommendedName>
</protein>